<gene>
    <name evidence="1" type="ORF">GTQ34_15515</name>
</gene>
<proteinExistence type="predicted"/>
<dbReference type="RefSeq" id="WP_166524724.1">
    <property type="nucleotide sequence ID" value="NZ_JAAABI010000008.1"/>
</dbReference>
<comment type="caution">
    <text evidence="1">The sequence shown here is derived from an EMBL/GenBank/DDBJ whole genome shotgun (WGS) entry which is preliminary data.</text>
</comment>
<keyword evidence="2" id="KW-1185">Reference proteome</keyword>
<reference evidence="1" key="1">
    <citation type="submission" date="2020-01" db="EMBL/GenBank/DDBJ databases">
        <title>Muricauda ochracea sp. nov., isolated from a tidal flat of Garorim bay in Korea.</title>
        <authorList>
            <person name="Kim D."/>
            <person name="Yoo Y."/>
            <person name="Kim J.-J."/>
        </authorList>
    </citation>
    <scope>NUCLEOTIDE SEQUENCE</scope>
    <source>
        <strain evidence="1">JGD-17</strain>
    </source>
</reference>
<sequence length="172" mass="18680">MKTRYSYANLLGRKTLYYSVILLLSIICFSCSDDDGDLMISLDGPVLSVSDFTGNWAATTAVFESTDGSQRLEVVEQGGSATLVVQANGRFTITISFPGQGSEIFAGELGFNGEEYGDRLIVIFDGDDPEDYELFNIQLNNGVLFLNGITTFDFLGNGTEVPATIDLILERG</sequence>
<accession>A0A964TFJ0</accession>
<evidence type="ECO:0008006" key="3">
    <source>
        <dbReference type="Google" id="ProtNLM"/>
    </source>
</evidence>
<dbReference type="EMBL" id="JAAABI010000008">
    <property type="protein sequence ID" value="NAY93318.1"/>
    <property type="molecule type" value="Genomic_DNA"/>
</dbReference>
<protein>
    <recommendedName>
        <fullName evidence="3">Lipocalin-like domain-containing protein</fullName>
    </recommendedName>
</protein>
<name>A0A964TFJ0_9FLAO</name>
<dbReference type="AlphaFoldDB" id="A0A964TFJ0"/>
<dbReference type="Proteomes" id="UP000667650">
    <property type="component" value="Unassembled WGS sequence"/>
</dbReference>
<evidence type="ECO:0000313" key="1">
    <source>
        <dbReference type="EMBL" id="NAY93318.1"/>
    </source>
</evidence>
<organism evidence="1 2">
    <name type="scientific">Flagellimonas ochracea</name>
    <dbReference type="NCBI Taxonomy" id="2696472"/>
    <lineage>
        <taxon>Bacteria</taxon>
        <taxon>Pseudomonadati</taxon>
        <taxon>Bacteroidota</taxon>
        <taxon>Flavobacteriia</taxon>
        <taxon>Flavobacteriales</taxon>
        <taxon>Flavobacteriaceae</taxon>
        <taxon>Flagellimonas</taxon>
    </lineage>
</organism>
<evidence type="ECO:0000313" key="2">
    <source>
        <dbReference type="Proteomes" id="UP000667650"/>
    </source>
</evidence>